<reference evidence="11" key="2">
    <citation type="journal article" date="2021" name="PeerJ">
        <title>Extensive microbial diversity within the chicken gut microbiome revealed by metagenomics and culture.</title>
        <authorList>
            <person name="Gilroy R."/>
            <person name="Ravi A."/>
            <person name="Getino M."/>
            <person name="Pursley I."/>
            <person name="Horton D.L."/>
            <person name="Alikhan N.F."/>
            <person name="Baker D."/>
            <person name="Gharbi K."/>
            <person name="Hall N."/>
            <person name="Watson M."/>
            <person name="Adriaenssens E.M."/>
            <person name="Foster-Nyarko E."/>
            <person name="Jarju S."/>
            <person name="Secka A."/>
            <person name="Antonio M."/>
            <person name="Oren A."/>
            <person name="Chaudhuri R.R."/>
            <person name="La Ragione R."/>
            <person name="Hildebrand F."/>
            <person name="Pallen M.J."/>
        </authorList>
    </citation>
    <scope>NUCLEOTIDE SEQUENCE</scope>
    <source>
        <strain evidence="11">CHK178-757</strain>
    </source>
</reference>
<dbReference type="GO" id="GO:0047304">
    <property type="term" value="F:2-aminoethylphosphonate-pyruvate transaminase activity"/>
    <property type="evidence" value="ECO:0007669"/>
    <property type="project" value="UniProtKB-UniRule"/>
</dbReference>
<dbReference type="InterPro" id="IPR012703">
    <property type="entry name" value="NH2EtPonate_pyrv_transaminase"/>
</dbReference>
<evidence type="ECO:0000256" key="5">
    <source>
        <dbReference type="ARBA" id="ARBA00023317"/>
    </source>
</evidence>
<gene>
    <name evidence="7 11" type="primary">phnW</name>
    <name evidence="11" type="ORF">IAB46_05435</name>
</gene>
<evidence type="ECO:0000256" key="1">
    <source>
        <dbReference type="ARBA" id="ARBA00001933"/>
    </source>
</evidence>
<feature type="binding site" evidence="8">
    <location>
        <position position="337"/>
    </location>
    <ligand>
        <name>substrate</name>
    </ligand>
</feature>
<dbReference type="NCBIfam" id="TIGR03301">
    <property type="entry name" value="PhnW-AepZ"/>
    <property type="match status" value="1"/>
</dbReference>
<evidence type="ECO:0000256" key="7">
    <source>
        <dbReference type="HAMAP-Rule" id="MF_01376"/>
    </source>
</evidence>
<comment type="cofactor">
    <cofactor evidence="1 7 9">
        <name>pyridoxal 5'-phosphate</name>
        <dbReference type="ChEBI" id="CHEBI:597326"/>
    </cofactor>
</comment>
<comment type="catalytic activity">
    <reaction evidence="6 7">
        <text>(2-aminoethyl)phosphonate + pyruvate = phosphonoacetaldehyde + L-alanine</text>
        <dbReference type="Rhea" id="RHEA:17021"/>
        <dbReference type="ChEBI" id="CHEBI:15361"/>
        <dbReference type="ChEBI" id="CHEBI:57418"/>
        <dbReference type="ChEBI" id="CHEBI:57972"/>
        <dbReference type="ChEBI" id="CHEBI:58383"/>
        <dbReference type="EC" id="2.6.1.37"/>
    </reaction>
</comment>
<organism evidence="11 12">
    <name type="scientific">Candidatus Scybalocola faecigallinarum</name>
    <dbReference type="NCBI Taxonomy" id="2840941"/>
    <lineage>
        <taxon>Bacteria</taxon>
        <taxon>Bacillati</taxon>
        <taxon>Bacillota</taxon>
        <taxon>Clostridia</taxon>
        <taxon>Lachnospirales</taxon>
        <taxon>Lachnospiraceae</taxon>
        <taxon>Lachnospiraceae incertae sedis</taxon>
        <taxon>Candidatus Scybalocola (ex Gilroy et al. 2021)</taxon>
    </lineage>
</organism>
<dbReference type="Gene3D" id="3.90.1150.10">
    <property type="entry name" value="Aspartate Aminotransferase, domain 1"/>
    <property type="match status" value="1"/>
</dbReference>
<accession>A0A9D1F3Y1</accession>
<dbReference type="AlphaFoldDB" id="A0A9D1F3Y1"/>
<protein>
    <recommendedName>
        <fullName evidence="7">2-aminoethylphosphonate--pyruvate transaminase</fullName>
        <ecNumber evidence="7">2.6.1.37</ecNumber>
    </recommendedName>
    <alternativeName>
        <fullName evidence="7">2-aminoethylphosphonate aminotransferase</fullName>
    </alternativeName>
    <alternativeName>
        <fullName evidence="7">AEP transaminase</fullName>
        <shortName evidence="7">AEPT</shortName>
    </alternativeName>
</protein>
<dbReference type="NCBIfam" id="TIGR02326">
    <property type="entry name" value="transamin_PhnW"/>
    <property type="match status" value="1"/>
</dbReference>
<evidence type="ECO:0000256" key="9">
    <source>
        <dbReference type="PIRSR" id="PIRSR000524-50"/>
    </source>
</evidence>
<keyword evidence="4 7" id="KW-0663">Pyridoxal phosphate</keyword>
<evidence type="ECO:0000259" key="10">
    <source>
        <dbReference type="Pfam" id="PF00266"/>
    </source>
</evidence>
<dbReference type="PANTHER" id="PTHR42778">
    <property type="entry name" value="2-AMINOETHYLPHOSPHONATE--PYRUVATE TRANSAMINASE"/>
    <property type="match status" value="1"/>
</dbReference>
<dbReference type="GO" id="GO:0019700">
    <property type="term" value="P:organic phosphonate catabolic process"/>
    <property type="evidence" value="ECO:0007669"/>
    <property type="project" value="UniProtKB-UniRule"/>
</dbReference>
<evidence type="ECO:0000256" key="4">
    <source>
        <dbReference type="ARBA" id="ARBA00022898"/>
    </source>
</evidence>
<evidence type="ECO:0000256" key="2">
    <source>
        <dbReference type="ARBA" id="ARBA00022576"/>
    </source>
</evidence>
<dbReference type="InterPro" id="IPR015421">
    <property type="entry name" value="PyrdxlP-dep_Trfase_major"/>
</dbReference>
<proteinExistence type="inferred from homology"/>
<dbReference type="EMBL" id="DVIT01000022">
    <property type="protein sequence ID" value="HIS46991.1"/>
    <property type="molecule type" value="Genomic_DNA"/>
</dbReference>
<comment type="subunit">
    <text evidence="7">Homodimer.</text>
</comment>
<dbReference type="PANTHER" id="PTHR42778:SF1">
    <property type="entry name" value="2-AMINOETHYLPHOSPHONATE--PYRUVATE TRANSAMINASE"/>
    <property type="match status" value="1"/>
</dbReference>
<dbReference type="InterPro" id="IPR015422">
    <property type="entry name" value="PyrdxlP-dep_Trfase_small"/>
</dbReference>
<dbReference type="InterPro" id="IPR024169">
    <property type="entry name" value="SP_NH2Trfase/AEP_transaminase"/>
</dbReference>
<feature type="domain" description="Aminotransferase class V" evidence="10">
    <location>
        <begin position="36"/>
        <end position="328"/>
    </location>
</feature>
<name>A0A9D1F3Y1_9FIRM</name>
<dbReference type="HAMAP" id="MF_01376">
    <property type="entry name" value="PhnW_aminotrans_5"/>
    <property type="match status" value="1"/>
</dbReference>
<dbReference type="PIRSF" id="PIRSF000524">
    <property type="entry name" value="SPT"/>
    <property type="match status" value="1"/>
</dbReference>
<evidence type="ECO:0000313" key="12">
    <source>
        <dbReference type="Proteomes" id="UP000823927"/>
    </source>
</evidence>
<comment type="function">
    <text evidence="7">Involved in phosphonate degradation.</text>
</comment>
<evidence type="ECO:0000256" key="3">
    <source>
        <dbReference type="ARBA" id="ARBA00022679"/>
    </source>
</evidence>
<dbReference type="InterPro" id="IPR015424">
    <property type="entry name" value="PyrdxlP-dep_Trfase"/>
</dbReference>
<evidence type="ECO:0000313" key="11">
    <source>
        <dbReference type="EMBL" id="HIS46991.1"/>
    </source>
</evidence>
<dbReference type="Gene3D" id="3.40.640.10">
    <property type="entry name" value="Type I PLP-dependent aspartate aminotransferase-like (Major domain)"/>
    <property type="match status" value="1"/>
</dbReference>
<reference evidence="11" key="1">
    <citation type="submission" date="2020-10" db="EMBL/GenBank/DDBJ databases">
        <authorList>
            <person name="Gilroy R."/>
        </authorList>
    </citation>
    <scope>NUCLEOTIDE SEQUENCE</scope>
    <source>
        <strain evidence="11">CHK178-757</strain>
    </source>
</reference>
<sequence>MLNYKLLTPGPLTTTDTVKKEMLFDHCTWDDDYKKITLSIREQLLKLAHVSEPEYTAVLMQGSGTFGVESVITSVIGDEDKLLIAANGAYGERMADIAAHARIPYTIYNEEYNKVPSAEKIAEILEKDPQITHVSMVHSETTSGILNDIASVARVVKAAGKTFIVDAMSSFGGVDIPVGELGIDFIISSANKCIQGVPGFSFIICRKDKLMESRGKARSLSLDLYDQWETMNKDGKWRFTSPTHVVLAFAQALREMEAEGGIPARADRYARNNRLLIEKMAEMGIRPYIGGQHQGPIITTFFYPDHHNFSFQEMYQYIKDRGYAIYPGKVTDADTFRIGNIGEIYEEDIVKVCDIIRSFLEKHGCLDTDKDLSCAG</sequence>
<evidence type="ECO:0000256" key="8">
    <source>
        <dbReference type="PIRSR" id="PIRSR000524-1"/>
    </source>
</evidence>
<comment type="similarity">
    <text evidence="7">Belongs to the class-V pyridoxal-phosphate-dependent aminotransferase family. PhnW subfamily.</text>
</comment>
<keyword evidence="3 7" id="KW-0808">Transferase</keyword>
<comment type="caution">
    <text evidence="11">The sequence shown here is derived from an EMBL/GenBank/DDBJ whole genome shotgun (WGS) entry which is preliminary data.</text>
</comment>
<evidence type="ECO:0000256" key="6">
    <source>
        <dbReference type="ARBA" id="ARBA00049460"/>
    </source>
</evidence>
<feature type="modified residue" description="N6-(pyridoxal phosphate)lysine" evidence="7 9">
    <location>
        <position position="192"/>
    </location>
</feature>
<keyword evidence="2 7" id="KW-0032">Aminotransferase</keyword>
<dbReference type="Proteomes" id="UP000823927">
    <property type="component" value="Unassembled WGS sequence"/>
</dbReference>
<dbReference type="Pfam" id="PF00266">
    <property type="entry name" value="Aminotran_5"/>
    <property type="match status" value="1"/>
</dbReference>
<dbReference type="SUPFAM" id="SSF53383">
    <property type="entry name" value="PLP-dependent transferases"/>
    <property type="match status" value="1"/>
</dbReference>
<keyword evidence="5 7" id="KW-0670">Pyruvate</keyword>
<dbReference type="InterPro" id="IPR000192">
    <property type="entry name" value="Aminotrans_V_dom"/>
</dbReference>
<dbReference type="NCBIfam" id="NF010006">
    <property type="entry name" value="PRK13479.1"/>
    <property type="match status" value="1"/>
</dbReference>
<dbReference type="EC" id="2.6.1.37" evidence="7"/>